<evidence type="ECO:0000259" key="2">
    <source>
        <dbReference type="PROSITE" id="PS50943"/>
    </source>
</evidence>
<evidence type="ECO:0000256" key="1">
    <source>
        <dbReference type="SAM" id="MobiDB-lite"/>
    </source>
</evidence>
<dbReference type="SUPFAM" id="SSF47413">
    <property type="entry name" value="lambda repressor-like DNA-binding domains"/>
    <property type="match status" value="1"/>
</dbReference>
<evidence type="ECO:0000313" key="4">
    <source>
        <dbReference type="Proteomes" id="UP000259211"/>
    </source>
</evidence>
<dbReference type="InterPro" id="IPR001387">
    <property type="entry name" value="Cro/C1-type_HTH"/>
</dbReference>
<dbReference type="Gene3D" id="1.10.260.40">
    <property type="entry name" value="lambda repressor-like DNA-binding domains"/>
    <property type="match status" value="1"/>
</dbReference>
<reference evidence="3 4" key="1">
    <citation type="submission" date="2017-07" db="EMBL/GenBank/DDBJ databases">
        <authorList>
            <person name="Sun Z.S."/>
            <person name="Albrecht U."/>
            <person name="Echele G."/>
            <person name="Lee C.C."/>
        </authorList>
    </citation>
    <scope>NUCLEOTIDE SEQUENCE [LARGE SCALE GENOMIC DNA]</scope>
    <source>
        <strain evidence="3 4">P16-029</strain>
    </source>
</reference>
<proteinExistence type="predicted"/>
<gene>
    <name evidence="3" type="ORF">CHT91_05425</name>
</gene>
<dbReference type="EMBL" id="NOWI01000004">
    <property type="protein sequence ID" value="RFT44999.1"/>
    <property type="molecule type" value="Genomic_DNA"/>
</dbReference>
<dbReference type="GO" id="GO:0003677">
    <property type="term" value="F:DNA binding"/>
    <property type="evidence" value="ECO:0007669"/>
    <property type="project" value="InterPro"/>
</dbReference>
<accession>A0A3E2DHU9</accession>
<dbReference type="PROSITE" id="PS50943">
    <property type="entry name" value="HTH_CROC1"/>
    <property type="match status" value="1"/>
</dbReference>
<evidence type="ECO:0000313" key="3">
    <source>
        <dbReference type="EMBL" id="RFT44999.1"/>
    </source>
</evidence>
<dbReference type="CDD" id="cd00093">
    <property type="entry name" value="HTH_XRE"/>
    <property type="match status" value="1"/>
</dbReference>
<name>A0A3E2DHU9_9ACTN</name>
<comment type="caution">
    <text evidence="3">The sequence shown here is derived from an EMBL/GenBank/DDBJ whole genome shotgun (WGS) entry which is preliminary data.</text>
</comment>
<dbReference type="Proteomes" id="UP000259211">
    <property type="component" value="Unassembled WGS sequence"/>
</dbReference>
<dbReference type="AlphaFoldDB" id="A0A3E2DHU9"/>
<organism evidence="3 4">
    <name type="scientific">Cutibacterium avidum</name>
    <dbReference type="NCBI Taxonomy" id="33010"/>
    <lineage>
        <taxon>Bacteria</taxon>
        <taxon>Bacillati</taxon>
        <taxon>Actinomycetota</taxon>
        <taxon>Actinomycetes</taxon>
        <taxon>Propionibacteriales</taxon>
        <taxon>Propionibacteriaceae</taxon>
        <taxon>Cutibacterium</taxon>
    </lineage>
</organism>
<feature type="domain" description="HTH cro/C1-type" evidence="2">
    <location>
        <begin position="15"/>
        <end position="57"/>
    </location>
</feature>
<sequence length="90" mass="9768">MTVQMLLFKKRLKFRDLARALHVSPATAGKRIRGELGWSVTDLIATAELLDVHVEDLIPKRKENQPASQGGDELASLVAGTGFEPVTSGL</sequence>
<feature type="region of interest" description="Disordered" evidence="1">
    <location>
        <begin position="61"/>
        <end position="90"/>
    </location>
</feature>
<dbReference type="InterPro" id="IPR010982">
    <property type="entry name" value="Lambda_DNA-bd_dom_sf"/>
</dbReference>
<protein>
    <submittedName>
        <fullName evidence="3">XRE family transcriptional regulator</fullName>
    </submittedName>
</protein>